<feature type="binding site" evidence="5">
    <location>
        <begin position="109"/>
        <end position="112"/>
    </location>
    <ligand>
        <name>(6S)-5,6,7,8-tetrahydrofolate</name>
        <dbReference type="ChEBI" id="CHEBI:57453"/>
    </ligand>
</feature>
<evidence type="ECO:0000256" key="3">
    <source>
        <dbReference type="ARBA" id="ARBA00022679"/>
    </source>
</evidence>
<evidence type="ECO:0000256" key="2">
    <source>
        <dbReference type="ARBA" id="ARBA00012261"/>
    </source>
</evidence>
<dbReference type="InterPro" id="IPR036477">
    <property type="entry name" value="Formyl_transf_N_sf"/>
</dbReference>
<feature type="domain" description="Formyl transferase N-terminal" evidence="7">
    <location>
        <begin position="1"/>
        <end position="180"/>
    </location>
</feature>
<dbReference type="InterPro" id="IPR011034">
    <property type="entry name" value="Formyl_transferase-like_C_sf"/>
</dbReference>
<dbReference type="Pfam" id="PF00551">
    <property type="entry name" value="Formyl_trans_N"/>
    <property type="match status" value="1"/>
</dbReference>
<dbReference type="SUPFAM" id="SSF50486">
    <property type="entry name" value="FMT C-terminal domain-like"/>
    <property type="match status" value="1"/>
</dbReference>
<dbReference type="GO" id="GO:0004479">
    <property type="term" value="F:methionyl-tRNA formyltransferase activity"/>
    <property type="evidence" value="ECO:0007669"/>
    <property type="project" value="UniProtKB-UniRule"/>
</dbReference>
<dbReference type="EMBL" id="VXRY01000030">
    <property type="protein sequence ID" value="MXY32619.1"/>
    <property type="molecule type" value="Genomic_DNA"/>
</dbReference>
<dbReference type="InterPro" id="IPR002376">
    <property type="entry name" value="Formyl_transf_N"/>
</dbReference>
<dbReference type="Gene3D" id="3.40.50.12230">
    <property type="match status" value="1"/>
</dbReference>
<accession>A0A6B0XYE4</accession>
<evidence type="ECO:0000259" key="8">
    <source>
        <dbReference type="Pfam" id="PF02911"/>
    </source>
</evidence>
<proteinExistence type="inferred from homology"/>
<dbReference type="InterPro" id="IPR044135">
    <property type="entry name" value="Met-tRNA-FMT_C"/>
</dbReference>
<dbReference type="GO" id="GO:0005829">
    <property type="term" value="C:cytosol"/>
    <property type="evidence" value="ECO:0007669"/>
    <property type="project" value="TreeGrafter"/>
</dbReference>
<feature type="compositionally biased region" description="Basic and acidic residues" evidence="6">
    <location>
        <begin position="276"/>
        <end position="289"/>
    </location>
</feature>
<dbReference type="InterPro" id="IPR005793">
    <property type="entry name" value="Formyl_trans_C"/>
</dbReference>
<comment type="function">
    <text evidence="5">Attaches a formyl group to the free amino group of methionyl-tRNA(fMet). The formyl group appears to play a dual role in the initiator identity of N-formylmethionyl-tRNA by promoting its recognition by IF2 and preventing the misappropriation of this tRNA by the elongation apparatus.</text>
</comment>
<organism evidence="9">
    <name type="scientific">Boseongicola sp. SB0664_bin_43</name>
    <dbReference type="NCBI Taxonomy" id="2604844"/>
    <lineage>
        <taxon>Bacteria</taxon>
        <taxon>Pseudomonadati</taxon>
        <taxon>Pseudomonadota</taxon>
        <taxon>Alphaproteobacteria</taxon>
        <taxon>Rhodobacterales</taxon>
        <taxon>Paracoccaceae</taxon>
        <taxon>Boseongicola</taxon>
    </lineage>
</organism>
<evidence type="ECO:0000256" key="6">
    <source>
        <dbReference type="SAM" id="MobiDB-lite"/>
    </source>
</evidence>
<feature type="region of interest" description="Disordered" evidence="6">
    <location>
        <begin position="276"/>
        <end position="299"/>
    </location>
</feature>
<evidence type="ECO:0000256" key="4">
    <source>
        <dbReference type="ARBA" id="ARBA00022917"/>
    </source>
</evidence>
<comment type="similarity">
    <text evidence="1 5">Belongs to the Fmt family.</text>
</comment>
<keyword evidence="4 5" id="KW-0648">Protein biosynthesis</keyword>
<dbReference type="EC" id="2.1.2.9" evidence="2 5"/>
<dbReference type="HAMAP" id="MF_00182">
    <property type="entry name" value="Formyl_trans"/>
    <property type="match status" value="1"/>
</dbReference>
<reference evidence="9" key="1">
    <citation type="submission" date="2019-09" db="EMBL/GenBank/DDBJ databases">
        <title>Characterisation of the sponge microbiome using genome-centric metagenomics.</title>
        <authorList>
            <person name="Engelberts J.P."/>
            <person name="Robbins S.J."/>
            <person name="De Goeij J.M."/>
            <person name="Aranda M."/>
            <person name="Bell S.C."/>
            <person name="Webster N.S."/>
        </authorList>
    </citation>
    <scope>NUCLEOTIDE SEQUENCE</scope>
    <source>
        <strain evidence="9">SB0664_bin_43</strain>
    </source>
</reference>
<dbReference type="CDD" id="cd08704">
    <property type="entry name" value="Met_tRNA_FMT_C"/>
    <property type="match status" value="1"/>
</dbReference>
<dbReference type="Pfam" id="PF02911">
    <property type="entry name" value="Formyl_trans_C"/>
    <property type="match status" value="1"/>
</dbReference>
<dbReference type="SUPFAM" id="SSF53328">
    <property type="entry name" value="Formyltransferase"/>
    <property type="match status" value="1"/>
</dbReference>
<comment type="catalytic activity">
    <reaction evidence="5">
        <text>L-methionyl-tRNA(fMet) + (6R)-10-formyltetrahydrofolate = N-formyl-L-methionyl-tRNA(fMet) + (6S)-5,6,7,8-tetrahydrofolate + H(+)</text>
        <dbReference type="Rhea" id="RHEA:24380"/>
        <dbReference type="Rhea" id="RHEA-COMP:9952"/>
        <dbReference type="Rhea" id="RHEA-COMP:9953"/>
        <dbReference type="ChEBI" id="CHEBI:15378"/>
        <dbReference type="ChEBI" id="CHEBI:57453"/>
        <dbReference type="ChEBI" id="CHEBI:78530"/>
        <dbReference type="ChEBI" id="CHEBI:78844"/>
        <dbReference type="ChEBI" id="CHEBI:195366"/>
        <dbReference type="EC" id="2.1.2.9"/>
    </reaction>
</comment>
<feature type="domain" description="Formyl transferase C-terminal" evidence="8">
    <location>
        <begin position="201"/>
        <end position="292"/>
    </location>
</feature>
<comment type="caution">
    <text evidence="9">The sequence shown here is derived from an EMBL/GenBank/DDBJ whole genome shotgun (WGS) entry which is preliminary data.</text>
</comment>
<dbReference type="NCBIfam" id="TIGR00460">
    <property type="entry name" value="fmt"/>
    <property type="match status" value="1"/>
</dbReference>
<keyword evidence="3 5" id="KW-0808">Transferase</keyword>
<dbReference type="PANTHER" id="PTHR11138">
    <property type="entry name" value="METHIONYL-TRNA FORMYLTRANSFERASE"/>
    <property type="match status" value="1"/>
</dbReference>
<evidence type="ECO:0000256" key="5">
    <source>
        <dbReference type="HAMAP-Rule" id="MF_00182"/>
    </source>
</evidence>
<evidence type="ECO:0000259" key="7">
    <source>
        <dbReference type="Pfam" id="PF00551"/>
    </source>
</evidence>
<dbReference type="AlphaFoldDB" id="A0A6B0XYE4"/>
<sequence length="299" mass="32093">MRLVFMGTPEFSVPALDAVLDAGHEIVAVYSRAPRPAGRGMKERPCPVQARAEALGLPVHAPGDFRSADIRDSFRAHRADAAVVAAYGLILPETILACPRHGCLNIHASLLPRWRGAAPIHRAVMSGDKETGISIMAMDAGLDTGPVLLREAMPIGPDDTTGRLHDRLAPLGARLIVEALHGIDGIEPTPQPQDGVSYARKVDKAETRIDWSRPAEEIDRHIRGLSPFPGAWCKVHGERTKLLNSRLAHGEGEPGAHLGGCRIACGTGAIEMTEVQREGRKPVSGEEFLRGVPAPDGFE</sequence>
<dbReference type="CDD" id="cd08646">
    <property type="entry name" value="FMT_core_Met-tRNA-FMT_N"/>
    <property type="match status" value="1"/>
</dbReference>
<dbReference type="InterPro" id="IPR041711">
    <property type="entry name" value="Met-tRNA-FMT_N"/>
</dbReference>
<evidence type="ECO:0000256" key="1">
    <source>
        <dbReference type="ARBA" id="ARBA00010699"/>
    </source>
</evidence>
<name>A0A6B0XYE4_9RHOB</name>
<dbReference type="InterPro" id="IPR005794">
    <property type="entry name" value="Fmt"/>
</dbReference>
<dbReference type="PANTHER" id="PTHR11138:SF5">
    <property type="entry name" value="METHIONYL-TRNA FORMYLTRANSFERASE, MITOCHONDRIAL"/>
    <property type="match status" value="1"/>
</dbReference>
<gene>
    <name evidence="5" type="primary">fmt</name>
    <name evidence="9" type="ORF">F4Y60_00705</name>
</gene>
<protein>
    <recommendedName>
        <fullName evidence="2 5">Methionyl-tRNA formyltransferase</fullName>
        <ecNumber evidence="2 5">2.1.2.9</ecNumber>
    </recommendedName>
</protein>
<evidence type="ECO:0000313" key="9">
    <source>
        <dbReference type="EMBL" id="MXY32619.1"/>
    </source>
</evidence>